<keyword evidence="3" id="KW-1185">Reference proteome</keyword>
<dbReference type="EMBL" id="BOMB01000029">
    <property type="protein sequence ID" value="GID14162.1"/>
    <property type="molecule type" value="Genomic_DNA"/>
</dbReference>
<evidence type="ECO:0000313" key="2">
    <source>
        <dbReference type="EMBL" id="GID14162.1"/>
    </source>
</evidence>
<evidence type="ECO:0000256" key="1">
    <source>
        <dbReference type="SAM" id="MobiDB-lite"/>
    </source>
</evidence>
<sequence>MSCRLWSDQDQLPYYELVCDGCGACFTCYDDSCYDWRLLRDAALYAGWDTRGPHRCPSCQYDTGGRTEHDPVLPGIEVPDADHAEQQQPVIDDDRTDVPAPPQIVEIPDADAAEQRQPVPLNDDGYPTTR</sequence>
<accession>A0A8J3J941</accession>
<evidence type="ECO:0000313" key="3">
    <source>
        <dbReference type="Proteomes" id="UP000612808"/>
    </source>
</evidence>
<proteinExistence type="predicted"/>
<protein>
    <submittedName>
        <fullName evidence="2">Uncharacterized protein</fullName>
    </submittedName>
</protein>
<comment type="caution">
    <text evidence="2">The sequence shown here is derived from an EMBL/GenBank/DDBJ whole genome shotgun (WGS) entry which is preliminary data.</text>
</comment>
<organism evidence="2 3">
    <name type="scientific">Actinocatenispora rupis</name>
    <dbReference type="NCBI Taxonomy" id="519421"/>
    <lineage>
        <taxon>Bacteria</taxon>
        <taxon>Bacillati</taxon>
        <taxon>Actinomycetota</taxon>
        <taxon>Actinomycetes</taxon>
        <taxon>Micromonosporales</taxon>
        <taxon>Micromonosporaceae</taxon>
        <taxon>Actinocatenispora</taxon>
    </lineage>
</organism>
<dbReference type="AlphaFoldDB" id="A0A8J3J941"/>
<dbReference type="Proteomes" id="UP000612808">
    <property type="component" value="Unassembled WGS sequence"/>
</dbReference>
<feature type="region of interest" description="Disordered" evidence="1">
    <location>
        <begin position="65"/>
        <end position="130"/>
    </location>
</feature>
<gene>
    <name evidence="2" type="ORF">Aru02nite_50510</name>
</gene>
<reference evidence="2" key="1">
    <citation type="submission" date="2021-01" db="EMBL/GenBank/DDBJ databases">
        <title>Whole genome shotgun sequence of Actinocatenispora rupis NBRC 107355.</title>
        <authorList>
            <person name="Komaki H."/>
            <person name="Tamura T."/>
        </authorList>
    </citation>
    <scope>NUCLEOTIDE SEQUENCE</scope>
    <source>
        <strain evidence="2">NBRC 107355</strain>
    </source>
</reference>
<name>A0A8J3J941_9ACTN</name>
<dbReference type="RefSeq" id="WP_203661859.1">
    <property type="nucleotide sequence ID" value="NZ_BAAAZM010000001.1"/>
</dbReference>